<accession>A0A168GQ04</accession>
<keyword evidence="3" id="KW-1185">Reference proteome</keyword>
<evidence type="ECO:0000256" key="1">
    <source>
        <dbReference type="SAM" id="MobiDB-lite"/>
    </source>
</evidence>
<dbReference type="AlphaFoldDB" id="A0A168GQ04"/>
<organism evidence="2 3">
    <name type="scientific">Mucor lusitanicus CBS 277.49</name>
    <dbReference type="NCBI Taxonomy" id="747725"/>
    <lineage>
        <taxon>Eukaryota</taxon>
        <taxon>Fungi</taxon>
        <taxon>Fungi incertae sedis</taxon>
        <taxon>Mucoromycota</taxon>
        <taxon>Mucoromycotina</taxon>
        <taxon>Mucoromycetes</taxon>
        <taxon>Mucorales</taxon>
        <taxon>Mucorineae</taxon>
        <taxon>Mucoraceae</taxon>
        <taxon>Mucor</taxon>
    </lineage>
</organism>
<feature type="region of interest" description="Disordered" evidence="1">
    <location>
        <begin position="1"/>
        <end position="59"/>
    </location>
</feature>
<dbReference type="Pfam" id="PF13041">
    <property type="entry name" value="PPR_2"/>
    <property type="match status" value="1"/>
</dbReference>
<dbReference type="Proteomes" id="UP000077051">
    <property type="component" value="Unassembled WGS sequence"/>
</dbReference>
<protein>
    <recommendedName>
        <fullName evidence="4">Pentatricopeptide repeat-containing protein</fullName>
    </recommendedName>
</protein>
<reference evidence="2 3" key="1">
    <citation type="submission" date="2015-06" db="EMBL/GenBank/DDBJ databases">
        <title>Expansion of signal transduction pathways in fungi by whole-genome duplication.</title>
        <authorList>
            <consortium name="DOE Joint Genome Institute"/>
            <person name="Corrochano L.M."/>
            <person name="Kuo A."/>
            <person name="Marcet-Houben M."/>
            <person name="Polaino S."/>
            <person name="Salamov A."/>
            <person name="Villalobos J.M."/>
            <person name="Alvarez M.I."/>
            <person name="Avalos J."/>
            <person name="Benito E.P."/>
            <person name="Benoit I."/>
            <person name="Burger G."/>
            <person name="Camino L.P."/>
            <person name="Canovas D."/>
            <person name="Cerda-Olmedo E."/>
            <person name="Cheng J.-F."/>
            <person name="Dominguez A."/>
            <person name="Elias M."/>
            <person name="Eslava A.P."/>
            <person name="Glaser F."/>
            <person name="Grimwood J."/>
            <person name="Gutierrez G."/>
            <person name="Heitman J."/>
            <person name="Henrissat B."/>
            <person name="Iturriaga E.A."/>
            <person name="Lang B.F."/>
            <person name="Lavin J.L."/>
            <person name="Lee S."/>
            <person name="Li W."/>
            <person name="Lindquist E."/>
            <person name="Lopez-Garcia S."/>
            <person name="Luque E.M."/>
            <person name="Marcos A.T."/>
            <person name="Martin J."/>
            <person name="Mccluskey K."/>
            <person name="Medina H.R."/>
            <person name="Miralles-Duran A."/>
            <person name="Miyazaki A."/>
            <person name="Munoz-Torres E."/>
            <person name="Oguiza J.A."/>
            <person name="Ohm R."/>
            <person name="Olmedo M."/>
            <person name="Orejas M."/>
            <person name="Ortiz-Castellanos L."/>
            <person name="Pisabarro A.G."/>
            <person name="Rodriguez-Romero J."/>
            <person name="Ruiz-Herrera J."/>
            <person name="Ruiz-Vazquez R."/>
            <person name="Sanz C."/>
            <person name="Schackwitz W."/>
            <person name="Schmutz J."/>
            <person name="Shahriari M."/>
            <person name="Shelest E."/>
            <person name="Silva-Franco F."/>
            <person name="Soanes D."/>
            <person name="Syed K."/>
            <person name="Tagua V.G."/>
            <person name="Talbot N.J."/>
            <person name="Thon M."/>
            <person name="De Vries R.P."/>
            <person name="Wiebenga A."/>
            <person name="Yadav J.S."/>
            <person name="Braun E.L."/>
            <person name="Baker S."/>
            <person name="Garre V."/>
            <person name="Horwitz B."/>
            <person name="Torres-Martinez S."/>
            <person name="Idnurm A."/>
            <person name="Herrera-Estrella A."/>
            <person name="Gabaldon T."/>
            <person name="Grigoriev I.V."/>
        </authorList>
    </citation>
    <scope>NUCLEOTIDE SEQUENCE [LARGE SCALE GENOMIC DNA]</scope>
    <source>
        <strain evidence="2 3">CBS 277.49</strain>
    </source>
</reference>
<dbReference type="OrthoDB" id="411857at2759"/>
<proteinExistence type="predicted"/>
<comment type="caution">
    <text evidence="2">The sequence shown here is derived from an EMBL/GenBank/DDBJ whole genome shotgun (WGS) entry which is preliminary data.</text>
</comment>
<feature type="compositionally biased region" description="Low complexity" evidence="1">
    <location>
        <begin position="40"/>
        <end position="51"/>
    </location>
</feature>
<dbReference type="VEuPathDB" id="FungiDB:MUCCIDRAFT_96102"/>
<sequence>MQIMNSTSTSKATTAALHPHHKHTSRRNNKHNQQSRRRSSTASTNSISSVTLPAQQNWEHQKHDLLTKATSARSHHTPDEEKEEPVFNIVYSAPTDMITPPPSPKSCPQAPMTSQAFEANDRILTVKRHGQLKLLMSEYAALQKEGLLFTDHTYNLIFDTYASLRRDGTPLTPMLKIYDEMLRSEIQPSSSTYTILIRTLCKRDVEVQKVIAMLKRQNARSSSHQNKSNNMVEL</sequence>
<feature type="compositionally biased region" description="Low complexity" evidence="1">
    <location>
        <begin position="1"/>
        <end position="16"/>
    </location>
</feature>
<gene>
    <name evidence="2" type="ORF">MUCCIDRAFT_96102</name>
</gene>
<evidence type="ECO:0008006" key="4">
    <source>
        <dbReference type="Google" id="ProtNLM"/>
    </source>
</evidence>
<dbReference type="Gene3D" id="1.25.40.10">
    <property type="entry name" value="Tetratricopeptide repeat domain"/>
    <property type="match status" value="1"/>
</dbReference>
<feature type="non-terminal residue" evidence="2">
    <location>
        <position position="234"/>
    </location>
</feature>
<dbReference type="STRING" id="747725.A0A168GQ04"/>
<dbReference type="EMBL" id="AMYB01000012">
    <property type="protein sequence ID" value="OAC97914.1"/>
    <property type="molecule type" value="Genomic_DNA"/>
</dbReference>
<dbReference type="InterPro" id="IPR002885">
    <property type="entry name" value="PPR_rpt"/>
</dbReference>
<evidence type="ECO:0000313" key="2">
    <source>
        <dbReference type="EMBL" id="OAC97914.1"/>
    </source>
</evidence>
<dbReference type="InterPro" id="IPR011990">
    <property type="entry name" value="TPR-like_helical_dom_sf"/>
</dbReference>
<evidence type="ECO:0000313" key="3">
    <source>
        <dbReference type="Proteomes" id="UP000077051"/>
    </source>
</evidence>
<feature type="compositionally biased region" description="Basic residues" evidence="1">
    <location>
        <begin position="18"/>
        <end position="39"/>
    </location>
</feature>
<name>A0A168GQ04_MUCCL</name>